<protein>
    <recommendedName>
        <fullName evidence="1">Secretion system C-terminal sorting domain-containing protein</fullName>
    </recommendedName>
</protein>
<dbReference type="AlphaFoldDB" id="A0A8J3G990"/>
<evidence type="ECO:0000313" key="2">
    <source>
        <dbReference type="EMBL" id="GHB61287.1"/>
    </source>
</evidence>
<sequence length="171" mass="19327">MSFDRPLVQKPTVLSYKPLALEKPQALNDYYRALLFAKPASSSVNNTVAVAESLAVNPNVQLAKADRRASNLDRISDDHLFSNEWLTISNIYPNPASDYAEFDYSLKSSDREAKIVICNVLGNPISEYSLDKNDRKLRINTRDMPTSVYFYRLAIDGNSVATKKLLVRHQQ</sequence>
<comment type="caution">
    <text evidence="2">The sequence shown here is derived from an EMBL/GenBank/DDBJ whole genome shotgun (WGS) entry which is preliminary data.</text>
</comment>
<feature type="domain" description="Secretion system C-terminal sorting" evidence="1">
    <location>
        <begin position="91"/>
        <end position="167"/>
    </location>
</feature>
<organism evidence="2 3">
    <name type="scientific">Persicitalea jodogahamensis</name>
    <dbReference type="NCBI Taxonomy" id="402147"/>
    <lineage>
        <taxon>Bacteria</taxon>
        <taxon>Pseudomonadati</taxon>
        <taxon>Bacteroidota</taxon>
        <taxon>Cytophagia</taxon>
        <taxon>Cytophagales</taxon>
        <taxon>Spirosomataceae</taxon>
        <taxon>Persicitalea</taxon>
    </lineage>
</organism>
<name>A0A8J3G990_9BACT</name>
<gene>
    <name evidence="2" type="ORF">GCM10007390_13830</name>
</gene>
<evidence type="ECO:0000259" key="1">
    <source>
        <dbReference type="Pfam" id="PF18962"/>
    </source>
</evidence>
<dbReference type="Pfam" id="PF18962">
    <property type="entry name" value="Por_Secre_tail"/>
    <property type="match status" value="1"/>
</dbReference>
<keyword evidence="3" id="KW-1185">Reference proteome</keyword>
<evidence type="ECO:0000313" key="3">
    <source>
        <dbReference type="Proteomes" id="UP000598271"/>
    </source>
</evidence>
<proteinExistence type="predicted"/>
<accession>A0A8J3G990</accession>
<dbReference type="EMBL" id="BMXF01000001">
    <property type="protein sequence ID" value="GHB61287.1"/>
    <property type="molecule type" value="Genomic_DNA"/>
</dbReference>
<dbReference type="NCBIfam" id="TIGR04183">
    <property type="entry name" value="Por_Secre_tail"/>
    <property type="match status" value="1"/>
</dbReference>
<reference evidence="2 3" key="1">
    <citation type="journal article" date="2014" name="Int. J. Syst. Evol. Microbiol.">
        <title>Complete genome sequence of Corynebacterium casei LMG S-19264T (=DSM 44701T), isolated from a smear-ripened cheese.</title>
        <authorList>
            <consortium name="US DOE Joint Genome Institute (JGI-PGF)"/>
            <person name="Walter F."/>
            <person name="Albersmeier A."/>
            <person name="Kalinowski J."/>
            <person name="Ruckert C."/>
        </authorList>
    </citation>
    <scope>NUCLEOTIDE SEQUENCE [LARGE SCALE GENOMIC DNA]</scope>
    <source>
        <strain evidence="2 3">KCTC 12866</strain>
    </source>
</reference>
<dbReference type="InterPro" id="IPR026444">
    <property type="entry name" value="Secre_tail"/>
</dbReference>
<dbReference type="Proteomes" id="UP000598271">
    <property type="component" value="Unassembled WGS sequence"/>
</dbReference>